<dbReference type="RefSeq" id="XP_008655467.1">
    <property type="nucleotide sequence ID" value="XM_008657245.2"/>
</dbReference>
<reference evidence="2" key="2">
    <citation type="submission" date="2019-07" db="EMBL/GenBank/DDBJ databases">
        <authorList>
            <person name="Seetharam A."/>
            <person name="Woodhouse M."/>
            <person name="Cannon E."/>
        </authorList>
    </citation>
    <scope>NUCLEOTIDE SEQUENCE [LARGE SCALE GENOMIC DNA]</scope>
    <source>
        <strain evidence="2">cv. B73</strain>
    </source>
</reference>
<feature type="compositionally biased region" description="Basic and acidic residues" evidence="1">
    <location>
        <begin position="272"/>
        <end position="283"/>
    </location>
</feature>
<name>A0A804QI37_MAIZE</name>
<evidence type="ECO:0000313" key="3">
    <source>
        <dbReference type="Proteomes" id="UP000007305"/>
    </source>
</evidence>
<dbReference type="EnsemblPlants" id="Zm00001eb332430_T003">
    <property type="protein sequence ID" value="Zm00001eb332430_P003"/>
    <property type="gene ID" value="Zm00001eb332430"/>
</dbReference>
<dbReference type="Gramene" id="Zm00001eb332430_T003">
    <property type="protein sequence ID" value="Zm00001eb332430_P003"/>
    <property type="gene ID" value="Zm00001eb332430"/>
</dbReference>
<feature type="region of interest" description="Disordered" evidence="1">
    <location>
        <begin position="272"/>
        <end position="301"/>
    </location>
</feature>
<gene>
    <name evidence="2" type="primary">LOC103634646</name>
</gene>
<protein>
    <submittedName>
        <fullName evidence="2">Uncharacterized protein</fullName>
    </submittedName>
</protein>
<evidence type="ECO:0000313" key="2">
    <source>
        <dbReference type="EnsemblPlants" id="Zm00001eb332430_P003"/>
    </source>
</evidence>
<feature type="compositionally biased region" description="Acidic residues" evidence="1">
    <location>
        <begin position="21"/>
        <end position="38"/>
    </location>
</feature>
<reference evidence="3" key="1">
    <citation type="journal article" date="2009" name="Science">
        <title>The B73 maize genome: complexity, diversity, and dynamics.</title>
        <authorList>
            <person name="Schnable P.S."/>
            <person name="Ware D."/>
            <person name="Fulton R.S."/>
            <person name="Stein J.C."/>
            <person name="Wei F."/>
            <person name="Pasternak S."/>
            <person name="Liang C."/>
            <person name="Zhang J."/>
            <person name="Fulton L."/>
            <person name="Graves T.A."/>
            <person name="Minx P."/>
            <person name="Reily A.D."/>
            <person name="Courtney L."/>
            <person name="Kruchowski S.S."/>
            <person name="Tomlinson C."/>
            <person name="Strong C."/>
            <person name="Delehaunty K."/>
            <person name="Fronick C."/>
            <person name="Courtney B."/>
            <person name="Rock S.M."/>
            <person name="Belter E."/>
            <person name="Du F."/>
            <person name="Kim K."/>
            <person name="Abbott R.M."/>
            <person name="Cotton M."/>
            <person name="Levy A."/>
            <person name="Marchetto P."/>
            <person name="Ochoa K."/>
            <person name="Jackson S.M."/>
            <person name="Gillam B."/>
            <person name="Chen W."/>
            <person name="Yan L."/>
            <person name="Higginbotham J."/>
            <person name="Cardenas M."/>
            <person name="Waligorski J."/>
            <person name="Applebaum E."/>
            <person name="Phelps L."/>
            <person name="Falcone J."/>
            <person name="Kanchi K."/>
            <person name="Thane T."/>
            <person name="Scimone A."/>
            <person name="Thane N."/>
            <person name="Henke J."/>
            <person name="Wang T."/>
            <person name="Ruppert J."/>
            <person name="Shah N."/>
            <person name="Rotter K."/>
            <person name="Hodges J."/>
            <person name="Ingenthron E."/>
            <person name="Cordes M."/>
            <person name="Kohlberg S."/>
            <person name="Sgro J."/>
            <person name="Delgado B."/>
            <person name="Mead K."/>
            <person name="Chinwalla A."/>
            <person name="Leonard S."/>
            <person name="Crouse K."/>
            <person name="Collura K."/>
            <person name="Kudrna D."/>
            <person name="Currie J."/>
            <person name="He R."/>
            <person name="Angelova A."/>
            <person name="Rajasekar S."/>
            <person name="Mueller T."/>
            <person name="Lomeli R."/>
            <person name="Scara G."/>
            <person name="Ko A."/>
            <person name="Delaney K."/>
            <person name="Wissotski M."/>
            <person name="Lopez G."/>
            <person name="Campos D."/>
            <person name="Braidotti M."/>
            <person name="Ashley E."/>
            <person name="Golser W."/>
            <person name="Kim H."/>
            <person name="Lee S."/>
            <person name="Lin J."/>
            <person name="Dujmic Z."/>
            <person name="Kim W."/>
            <person name="Talag J."/>
            <person name="Zuccolo A."/>
            <person name="Fan C."/>
            <person name="Sebastian A."/>
            <person name="Kramer M."/>
            <person name="Spiegel L."/>
            <person name="Nascimento L."/>
            <person name="Zutavern T."/>
            <person name="Miller B."/>
            <person name="Ambroise C."/>
            <person name="Muller S."/>
            <person name="Spooner W."/>
            <person name="Narechania A."/>
            <person name="Ren L."/>
            <person name="Wei S."/>
            <person name="Kumari S."/>
            <person name="Faga B."/>
            <person name="Levy M.J."/>
            <person name="McMahan L."/>
            <person name="Van Buren P."/>
            <person name="Vaughn M.W."/>
            <person name="Ying K."/>
            <person name="Yeh C.-T."/>
            <person name="Emrich S.J."/>
            <person name="Jia Y."/>
            <person name="Kalyanaraman A."/>
            <person name="Hsia A.-P."/>
            <person name="Barbazuk W.B."/>
            <person name="Baucom R.S."/>
            <person name="Brutnell T.P."/>
            <person name="Carpita N.C."/>
            <person name="Chaparro C."/>
            <person name="Chia J.-M."/>
            <person name="Deragon J.-M."/>
            <person name="Estill J.C."/>
            <person name="Fu Y."/>
            <person name="Jeddeloh J.A."/>
            <person name="Han Y."/>
            <person name="Lee H."/>
            <person name="Li P."/>
            <person name="Lisch D.R."/>
            <person name="Liu S."/>
            <person name="Liu Z."/>
            <person name="Nagel D.H."/>
            <person name="McCann M.C."/>
            <person name="SanMiguel P."/>
            <person name="Myers A.M."/>
            <person name="Nettleton D."/>
            <person name="Nguyen J."/>
            <person name="Penning B.W."/>
            <person name="Ponnala L."/>
            <person name="Schneider K.L."/>
            <person name="Schwartz D.C."/>
            <person name="Sharma A."/>
            <person name="Soderlund C."/>
            <person name="Springer N.M."/>
            <person name="Sun Q."/>
            <person name="Wang H."/>
            <person name="Waterman M."/>
            <person name="Westerman R."/>
            <person name="Wolfgruber T.K."/>
            <person name="Yang L."/>
            <person name="Yu Y."/>
            <person name="Zhang L."/>
            <person name="Zhou S."/>
            <person name="Zhu Q."/>
            <person name="Bennetzen J.L."/>
            <person name="Dawe R.K."/>
            <person name="Jiang J."/>
            <person name="Jiang N."/>
            <person name="Presting G.G."/>
            <person name="Wessler S.R."/>
            <person name="Aluru S."/>
            <person name="Martienssen R.A."/>
            <person name="Clifton S.W."/>
            <person name="McCombie W.R."/>
            <person name="Wing R.A."/>
            <person name="Wilson R.K."/>
        </authorList>
    </citation>
    <scope>NUCLEOTIDE SEQUENCE [LARGE SCALE GENOMIC DNA]</scope>
    <source>
        <strain evidence="3">cv. B73</strain>
    </source>
</reference>
<dbReference type="AlphaFoldDB" id="A0A804QI37"/>
<dbReference type="OrthoDB" id="786837at2759"/>
<sequence>MASPSTEAPPLPTLRDVIAHDDDDDHFIAEEEEDEEWDDMSKRMSRLSMEGSEAGDADDEDDGGEDEGEEDDDEFDDVRSDVNAAATYRAWPPRDEPQQAPSAASLPGTPDRGAQAPWWPGPSAKGYASETEARWPPGADGRGGRRQRQRMAAREVWLERAWRTRKQRRQLQEEVPVPVVVLGGGGGDSPASRGVAMDMEEVRACRDLGLDLPCDWTVEIPSCALSVSGVDTASSGGNSPASGSWRISSPVGATICFVNECSGRSACPYARESRRSGRADEVAPRSPRVTNQVNSSPRARPFGIKPTGTGGHLHAQHLARRGIASDGRLPSLSFFALPWQAVHWNEPRCGLVQEM</sequence>
<keyword evidence="3" id="KW-1185">Reference proteome</keyword>
<proteinExistence type="predicted"/>
<dbReference type="RefSeq" id="XP_035817470.1">
    <property type="nucleotide sequence ID" value="XM_035961577.1"/>
</dbReference>
<reference evidence="2" key="3">
    <citation type="submission" date="2021-05" db="UniProtKB">
        <authorList>
            <consortium name="EnsemblPlants"/>
        </authorList>
    </citation>
    <scope>IDENTIFICATION</scope>
    <source>
        <strain evidence="2">cv. B73</strain>
    </source>
</reference>
<organism evidence="2 3">
    <name type="scientific">Zea mays</name>
    <name type="common">Maize</name>
    <dbReference type="NCBI Taxonomy" id="4577"/>
    <lineage>
        <taxon>Eukaryota</taxon>
        <taxon>Viridiplantae</taxon>
        <taxon>Streptophyta</taxon>
        <taxon>Embryophyta</taxon>
        <taxon>Tracheophyta</taxon>
        <taxon>Spermatophyta</taxon>
        <taxon>Magnoliopsida</taxon>
        <taxon>Liliopsida</taxon>
        <taxon>Poales</taxon>
        <taxon>Poaceae</taxon>
        <taxon>PACMAD clade</taxon>
        <taxon>Panicoideae</taxon>
        <taxon>Andropogonodae</taxon>
        <taxon>Andropogoneae</taxon>
        <taxon>Tripsacinae</taxon>
        <taxon>Zea</taxon>
    </lineage>
</organism>
<feature type="region of interest" description="Disordered" evidence="1">
    <location>
        <begin position="1"/>
        <end position="149"/>
    </location>
</feature>
<dbReference type="GeneID" id="103634646"/>
<dbReference type="Proteomes" id="UP000007305">
    <property type="component" value="Chromosome 8"/>
</dbReference>
<evidence type="ECO:0000256" key="1">
    <source>
        <dbReference type="SAM" id="MobiDB-lite"/>
    </source>
</evidence>
<feature type="compositionally biased region" description="Acidic residues" evidence="1">
    <location>
        <begin position="53"/>
        <end position="76"/>
    </location>
</feature>
<feature type="compositionally biased region" description="Polar residues" evidence="1">
    <location>
        <begin position="288"/>
        <end position="297"/>
    </location>
</feature>
<accession>A0A804QI37</accession>